<evidence type="ECO:0000313" key="2">
    <source>
        <dbReference type="EMBL" id="PIP34168.1"/>
    </source>
</evidence>
<accession>A0A2G9ZP95</accession>
<evidence type="ECO:0000313" key="3">
    <source>
        <dbReference type="Proteomes" id="UP000230729"/>
    </source>
</evidence>
<protein>
    <recommendedName>
        <fullName evidence="4">Transferrin-binding protein B C-lobe/N-lobe beta barrel domain-containing protein</fullName>
    </recommendedName>
</protein>
<proteinExistence type="predicted"/>
<dbReference type="AlphaFoldDB" id="A0A2G9ZP95"/>
<feature type="chain" id="PRO_5013701673" description="Transferrin-binding protein B C-lobe/N-lobe beta barrel domain-containing protein" evidence="1">
    <location>
        <begin position="25"/>
        <end position="264"/>
    </location>
</feature>
<dbReference type="EMBL" id="PCSD01000007">
    <property type="protein sequence ID" value="PIP34168.1"/>
    <property type="molecule type" value="Genomic_DNA"/>
</dbReference>
<evidence type="ECO:0008006" key="4">
    <source>
        <dbReference type="Google" id="ProtNLM"/>
    </source>
</evidence>
<organism evidence="2 3">
    <name type="scientific">Candidatus Falkowbacteria bacterium CG23_combo_of_CG06-09_8_20_14_all_49_15</name>
    <dbReference type="NCBI Taxonomy" id="1974572"/>
    <lineage>
        <taxon>Bacteria</taxon>
        <taxon>Candidatus Falkowiibacteriota</taxon>
    </lineage>
</organism>
<comment type="caution">
    <text evidence="2">The sequence shown here is derived from an EMBL/GenBank/DDBJ whole genome shotgun (WGS) entry which is preliminary data.</text>
</comment>
<sequence>MKKISIYFVLLTMAAVFYISTAHTDEPPPTPPVGFSAQSEAKIADSFTYGDEKNGGFTNYQGFVSACATDFIKAETQTTINVNIKIPSASNGQSGTSLDFQSILQGTGTVEYGGTVKRGDWINQQVEVIKDQSAYFLYSGNTSETQIAGKKENVSGNVPISGGINATNLGAFTGDGEKAMKVEITNSLTGNAPDDATTKIFSGFGVYGGGVNIGGAQAGFSGTYNVMPASGINVQAGGFAEVVKTQTTNGVQFSVRSQSTAKKQ</sequence>
<evidence type="ECO:0000256" key="1">
    <source>
        <dbReference type="SAM" id="SignalP"/>
    </source>
</evidence>
<reference evidence="2 3" key="1">
    <citation type="submission" date="2017-09" db="EMBL/GenBank/DDBJ databases">
        <title>Depth-based differentiation of microbial function through sediment-hosted aquifers and enrichment of novel symbionts in the deep terrestrial subsurface.</title>
        <authorList>
            <person name="Probst A.J."/>
            <person name="Ladd B."/>
            <person name="Jarett J.K."/>
            <person name="Geller-Mcgrath D.E."/>
            <person name="Sieber C.M."/>
            <person name="Emerson J.B."/>
            <person name="Anantharaman K."/>
            <person name="Thomas B.C."/>
            <person name="Malmstrom R."/>
            <person name="Stieglmeier M."/>
            <person name="Klingl A."/>
            <person name="Woyke T."/>
            <person name="Ryan C.M."/>
            <person name="Banfield J.F."/>
        </authorList>
    </citation>
    <scope>NUCLEOTIDE SEQUENCE [LARGE SCALE GENOMIC DNA]</scope>
    <source>
        <strain evidence="2">CG23_combo_of_CG06-09_8_20_14_all_49_15</strain>
    </source>
</reference>
<gene>
    <name evidence="2" type="ORF">COX22_00480</name>
</gene>
<feature type="signal peptide" evidence="1">
    <location>
        <begin position="1"/>
        <end position="24"/>
    </location>
</feature>
<dbReference type="Proteomes" id="UP000230729">
    <property type="component" value="Unassembled WGS sequence"/>
</dbReference>
<name>A0A2G9ZP95_9BACT</name>
<keyword evidence="1" id="KW-0732">Signal</keyword>